<keyword evidence="4" id="KW-1185">Reference proteome</keyword>
<reference evidence="3 4" key="1">
    <citation type="submission" date="2023-10" db="EMBL/GenBank/DDBJ databases">
        <authorList>
            <person name="Maclean D."/>
            <person name="Macfadyen A."/>
        </authorList>
    </citation>
    <scope>NUCLEOTIDE SEQUENCE [LARGE SCALE GENOMIC DNA]</scope>
</reference>
<comment type="caution">
    <text evidence="3">The sequence shown here is derived from an EMBL/GenBank/DDBJ whole genome shotgun (WGS) entry which is preliminary data.</text>
</comment>
<dbReference type="InterPro" id="IPR045573">
    <property type="entry name" value="Fut8_N_cat"/>
</dbReference>
<evidence type="ECO:0000259" key="2">
    <source>
        <dbReference type="Pfam" id="PF19745"/>
    </source>
</evidence>
<dbReference type="EMBL" id="CAUYUE010000001">
    <property type="protein sequence ID" value="CAK0731775.1"/>
    <property type="molecule type" value="Genomic_DNA"/>
</dbReference>
<protein>
    <recommendedName>
        <fullName evidence="2">Alpha-(1,6)-fucosyltransferase N- and catalytic domain-containing protein</fullName>
    </recommendedName>
</protein>
<dbReference type="GO" id="GO:0046921">
    <property type="term" value="F:alpha-(1-&gt;6)-fucosyltransferase activity"/>
    <property type="evidence" value="ECO:0007669"/>
    <property type="project" value="TreeGrafter"/>
</dbReference>
<sequence length="435" mass="48890">MSLLSLSACLAILLLRVTSGYSFEFTLRRKPPGPEPVPRGQPHHIYKANVSADAAWTPCSPGQFPIGHWTSPADRATRTGSQLYGTVLAQRFTWAHQHPQNCSAAKFLLYHPHISGIGSLVHHMGQALSLAIQLNRTMVLAPGPFHVVTYTATDRCGELATLDQCYFEPLSSCTWRDALQDTEEPRCIKSPTMIRDSSARTVCFRGAFWAKDYSFQQVAPQFSALLRASPIRPELYYYWWRAQSAAYIVRPNAATRNEMAARKRRMFGGERIRPGTLSVHVRHGDKGEETELVEDGVYLRVAQELRHAQGNLTLADTERPRQQIFLSTEDPQTVAAFDAQPEWDVQSVSLIRGVPADLTPLEQTPESIQTLMDPYEDMLNSLLSLDLALQCDAFVGTLSSNWCRLIDELRSTVRCKAHVPYMDAQQESPPYDVNW</sequence>
<evidence type="ECO:0000256" key="1">
    <source>
        <dbReference type="SAM" id="SignalP"/>
    </source>
</evidence>
<evidence type="ECO:0000313" key="4">
    <source>
        <dbReference type="Proteomes" id="UP001314263"/>
    </source>
</evidence>
<dbReference type="Proteomes" id="UP001314263">
    <property type="component" value="Unassembled WGS sequence"/>
</dbReference>
<dbReference type="Gene3D" id="3.40.50.11350">
    <property type="match status" value="1"/>
</dbReference>
<evidence type="ECO:0000313" key="3">
    <source>
        <dbReference type="EMBL" id="CAK0731775.1"/>
    </source>
</evidence>
<feature type="domain" description="Alpha-(1,6)-fucosyltransferase N- and catalytic" evidence="2">
    <location>
        <begin position="87"/>
        <end position="414"/>
    </location>
</feature>
<dbReference type="AlphaFoldDB" id="A0AAV1HRW5"/>
<dbReference type="Pfam" id="PF19745">
    <property type="entry name" value="FUT8_N_cat"/>
    <property type="match status" value="1"/>
</dbReference>
<organism evidence="3 4">
    <name type="scientific">Coccomyxa viridis</name>
    <dbReference type="NCBI Taxonomy" id="1274662"/>
    <lineage>
        <taxon>Eukaryota</taxon>
        <taxon>Viridiplantae</taxon>
        <taxon>Chlorophyta</taxon>
        <taxon>core chlorophytes</taxon>
        <taxon>Trebouxiophyceae</taxon>
        <taxon>Trebouxiophyceae incertae sedis</taxon>
        <taxon>Coccomyxaceae</taxon>
        <taxon>Coccomyxa</taxon>
    </lineage>
</organism>
<dbReference type="PANTHER" id="PTHR13132:SF29">
    <property type="entry name" value="ALPHA-(1,6)-FUCOSYLTRANSFERASE"/>
    <property type="match status" value="1"/>
</dbReference>
<proteinExistence type="predicted"/>
<feature type="signal peptide" evidence="1">
    <location>
        <begin position="1"/>
        <end position="22"/>
    </location>
</feature>
<feature type="chain" id="PRO_5043909098" description="Alpha-(1,6)-fucosyltransferase N- and catalytic domain-containing protein" evidence="1">
    <location>
        <begin position="23"/>
        <end position="435"/>
    </location>
</feature>
<gene>
    <name evidence="3" type="ORF">CVIRNUC_000041</name>
</gene>
<name>A0AAV1HRW5_9CHLO</name>
<dbReference type="PANTHER" id="PTHR13132">
    <property type="entry name" value="ALPHA- 1,6 -FUCOSYLTRANSFERASE"/>
    <property type="match status" value="1"/>
</dbReference>
<keyword evidence="1" id="KW-0732">Signal</keyword>
<accession>A0AAV1HRW5</accession>
<dbReference type="GO" id="GO:0006487">
    <property type="term" value="P:protein N-linked glycosylation"/>
    <property type="evidence" value="ECO:0007669"/>
    <property type="project" value="TreeGrafter"/>
</dbReference>